<name>A0A1W1XLN8_9NEIS</name>
<evidence type="ECO:0000256" key="1">
    <source>
        <dbReference type="SAM" id="Phobius"/>
    </source>
</evidence>
<dbReference type="RefSeq" id="WP_084090602.1">
    <property type="nucleotide sequence ID" value="NZ_FWXD01000010.1"/>
</dbReference>
<dbReference type="PANTHER" id="PTHR30188">
    <property type="entry name" value="ABC TRANSPORTER PERMEASE PROTEIN-RELATED"/>
    <property type="match status" value="1"/>
</dbReference>
<feature type="transmembrane region" description="Helical" evidence="1">
    <location>
        <begin position="69"/>
        <end position="91"/>
    </location>
</feature>
<sequence length="234" mass="25041">MLPLPAYSRTLLQSIADLRRPAVRRVLFKQIYFTGVEALLLIVLIGFSLGGIVVSQLHDQYGQSREASLRLLADISFGELAPLFAALLLVARSSSAVASELAAMKAHGELDSLVEMGIPLSSYLVVPRLLGMTISSAALALYLSLSIMLGGALLSSGWDVGYQVFQLDRFLRPGMILLSVGKAALFGFMAAAVACRMGLVARPYVTEIPKASSRAVMRGMLAVFVTDFLCVLAS</sequence>
<dbReference type="InterPro" id="IPR030802">
    <property type="entry name" value="Permease_MalE"/>
</dbReference>
<dbReference type="GO" id="GO:0005548">
    <property type="term" value="F:phospholipid transporter activity"/>
    <property type="evidence" value="ECO:0007669"/>
    <property type="project" value="TreeGrafter"/>
</dbReference>
<dbReference type="Proteomes" id="UP000192761">
    <property type="component" value="Unassembled WGS sequence"/>
</dbReference>
<proteinExistence type="predicted"/>
<dbReference type="OrthoDB" id="8584981at2"/>
<dbReference type="AlphaFoldDB" id="A0A1W1XLN8"/>
<keyword evidence="3" id="KW-1185">Reference proteome</keyword>
<evidence type="ECO:0000313" key="2">
    <source>
        <dbReference type="EMBL" id="SMC24737.1"/>
    </source>
</evidence>
<keyword evidence="1" id="KW-0472">Membrane</keyword>
<dbReference type="STRING" id="1121001.SAMN02745857_01942"/>
<dbReference type="EMBL" id="FWXD01000010">
    <property type="protein sequence ID" value="SMC24737.1"/>
    <property type="molecule type" value="Genomic_DNA"/>
</dbReference>
<keyword evidence="1" id="KW-1133">Transmembrane helix</keyword>
<feature type="transmembrane region" description="Helical" evidence="1">
    <location>
        <begin position="175"/>
        <end position="195"/>
    </location>
</feature>
<feature type="transmembrane region" description="Helical" evidence="1">
    <location>
        <begin position="31"/>
        <end position="57"/>
    </location>
</feature>
<reference evidence="2 3" key="1">
    <citation type="submission" date="2017-04" db="EMBL/GenBank/DDBJ databases">
        <authorList>
            <person name="Afonso C.L."/>
            <person name="Miller P.J."/>
            <person name="Scott M.A."/>
            <person name="Spackman E."/>
            <person name="Goraichik I."/>
            <person name="Dimitrov K.M."/>
            <person name="Suarez D.L."/>
            <person name="Swayne D.E."/>
        </authorList>
    </citation>
    <scope>NUCLEOTIDE SEQUENCE [LARGE SCALE GENOMIC DNA]</scope>
    <source>
        <strain evidence="2 3">DSM 23236</strain>
    </source>
</reference>
<dbReference type="GO" id="GO:0043190">
    <property type="term" value="C:ATP-binding cassette (ABC) transporter complex"/>
    <property type="evidence" value="ECO:0007669"/>
    <property type="project" value="InterPro"/>
</dbReference>
<gene>
    <name evidence="2" type="ORF">SAMN02745857_01942</name>
</gene>
<dbReference type="PANTHER" id="PTHR30188:SF4">
    <property type="entry name" value="PROTEIN TRIGALACTOSYLDIACYLGLYCEROL 1, CHLOROPLASTIC"/>
    <property type="match status" value="1"/>
</dbReference>
<keyword evidence="1" id="KW-0812">Transmembrane</keyword>
<organism evidence="2 3">
    <name type="scientific">Andreprevotia lacus DSM 23236</name>
    <dbReference type="NCBI Taxonomy" id="1121001"/>
    <lineage>
        <taxon>Bacteria</taxon>
        <taxon>Pseudomonadati</taxon>
        <taxon>Pseudomonadota</taxon>
        <taxon>Betaproteobacteria</taxon>
        <taxon>Neisseriales</taxon>
        <taxon>Chitinibacteraceae</taxon>
        <taxon>Andreprevotia</taxon>
    </lineage>
</organism>
<evidence type="ECO:0000313" key="3">
    <source>
        <dbReference type="Proteomes" id="UP000192761"/>
    </source>
</evidence>
<accession>A0A1W1XLN8</accession>
<protein>
    <submittedName>
        <fullName evidence="2">Phospholipid/cholesterol/gamma-HCH transport system permease protein</fullName>
    </submittedName>
</protein>
<feature type="transmembrane region" description="Helical" evidence="1">
    <location>
        <begin position="129"/>
        <end position="154"/>
    </location>
</feature>
<dbReference type="Pfam" id="PF02405">
    <property type="entry name" value="MlaE"/>
    <property type="match status" value="1"/>
</dbReference>